<proteinExistence type="predicted"/>
<accession>A0A918E8T8</accession>
<dbReference type="EMBL" id="BMNK01000019">
    <property type="protein sequence ID" value="GGP15619.1"/>
    <property type="molecule type" value="Genomic_DNA"/>
</dbReference>
<dbReference type="Proteomes" id="UP000660745">
    <property type="component" value="Unassembled WGS sequence"/>
</dbReference>
<protein>
    <recommendedName>
        <fullName evidence="1">DCUN1 domain-containing protein</fullName>
    </recommendedName>
</protein>
<evidence type="ECO:0000313" key="3">
    <source>
        <dbReference type="Proteomes" id="UP000660745"/>
    </source>
</evidence>
<dbReference type="AlphaFoldDB" id="A0A918E8T8"/>
<evidence type="ECO:0000259" key="1">
    <source>
        <dbReference type="PROSITE" id="PS51229"/>
    </source>
</evidence>
<comment type="caution">
    <text evidence="2">The sequence shown here is derived from an EMBL/GenBank/DDBJ whole genome shotgun (WGS) entry which is preliminary data.</text>
</comment>
<dbReference type="PROSITE" id="PS51229">
    <property type="entry name" value="DCUN1"/>
    <property type="match status" value="1"/>
</dbReference>
<reference evidence="2" key="1">
    <citation type="journal article" date="2014" name="Int. J. Syst. Evol. Microbiol.">
        <title>Complete genome sequence of Corynebacterium casei LMG S-19264T (=DSM 44701T), isolated from a smear-ripened cheese.</title>
        <authorList>
            <consortium name="US DOE Joint Genome Institute (JGI-PGF)"/>
            <person name="Walter F."/>
            <person name="Albersmeier A."/>
            <person name="Kalinowski J."/>
            <person name="Ruckert C."/>
        </authorList>
    </citation>
    <scope>NUCLEOTIDE SEQUENCE</scope>
    <source>
        <strain evidence="2">CGMCC 4.7430</strain>
    </source>
</reference>
<dbReference type="InterPro" id="IPR005176">
    <property type="entry name" value="PONY_dom"/>
</dbReference>
<gene>
    <name evidence="2" type="ORF">GCM10012278_76040</name>
</gene>
<feature type="domain" description="DCUN1" evidence="1">
    <location>
        <begin position="1"/>
        <end position="17"/>
    </location>
</feature>
<evidence type="ECO:0000313" key="2">
    <source>
        <dbReference type="EMBL" id="GGP15619.1"/>
    </source>
</evidence>
<reference evidence="2" key="2">
    <citation type="submission" date="2020-09" db="EMBL/GenBank/DDBJ databases">
        <authorList>
            <person name="Sun Q."/>
            <person name="Zhou Y."/>
        </authorList>
    </citation>
    <scope>NUCLEOTIDE SEQUENCE</scope>
    <source>
        <strain evidence="2">CGMCC 4.7430</strain>
    </source>
</reference>
<keyword evidence="3" id="KW-1185">Reference proteome</keyword>
<sequence>MDGGWPGVVDALVAWASFAVAAASGAFDGARVGAVAAFGVTVAGPTWWTVLVQRSFWGSGGKAARSVTGRRTIRRVARNLIRSGSTPAAVAAVQIRVARAQWVRR</sequence>
<name>A0A918E8T8_9ACTN</name>
<organism evidence="2 3">
    <name type="scientific">Nonomuraea glycinis</name>
    <dbReference type="NCBI Taxonomy" id="2047744"/>
    <lineage>
        <taxon>Bacteria</taxon>
        <taxon>Bacillati</taxon>
        <taxon>Actinomycetota</taxon>
        <taxon>Actinomycetes</taxon>
        <taxon>Streptosporangiales</taxon>
        <taxon>Streptosporangiaceae</taxon>
        <taxon>Nonomuraea</taxon>
    </lineage>
</organism>